<protein>
    <recommendedName>
        <fullName evidence="4">Berberine/berberine-like domain-containing protein</fullName>
    </recommendedName>
</protein>
<gene>
    <name evidence="2" type="ORF">DL762_003659</name>
</gene>
<accession>A0ABY0HB91</accession>
<evidence type="ECO:0008006" key="4">
    <source>
        <dbReference type="Google" id="ProtNLM"/>
    </source>
</evidence>
<organism evidence="2 3">
    <name type="scientific">Monosporascus cannonballus</name>
    <dbReference type="NCBI Taxonomy" id="155416"/>
    <lineage>
        <taxon>Eukaryota</taxon>
        <taxon>Fungi</taxon>
        <taxon>Dikarya</taxon>
        <taxon>Ascomycota</taxon>
        <taxon>Pezizomycotina</taxon>
        <taxon>Sordariomycetes</taxon>
        <taxon>Xylariomycetidae</taxon>
        <taxon>Xylariales</taxon>
        <taxon>Xylariales incertae sedis</taxon>
        <taxon>Monosporascus</taxon>
    </lineage>
</organism>
<proteinExistence type="predicted"/>
<evidence type="ECO:0000313" key="2">
    <source>
        <dbReference type="EMBL" id="RYO88623.1"/>
    </source>
</evidence>
<feature type="region of interest" description="Disordered" evidence="1">
    <location>
        <begin position="1"/>
        <end position="20"/>
    </location>
</feature>
<keyword evidence="3" id="KW-1185">Reference proteome</keyword>
<sequence length="113" mass="12624">MIEQSIARGGNSPGLKPSDGPLIVVLFYTSWESASDDKRVFDVNKEALQNIDDEARSKNVSASYRYMNYMFTYQDPITSYGPESKEHLRTVSAKYDPGGFFQVAGLGPFKLSK</sequence>
<comment type="caution">
    <text evidence="2">The sequence shown here is derived from an EMBL/GenBank/DDBJ whole genome shotgun (WGS) entry which is preliminary data.</text>
</comment>
<dbReference type="Proteomes" id="UP000294003">
    <property type="component" value="Unassembled WGS sequence"/>
</dbReference>
<name>A0ABY0HB91_9PEZI</name>
<reference evidence="2 3" key="1">
    <citation type="submission" date="2018-06" db="EMBL/GenBank/DDBJ databases">
        <title>Complete Genomes of Monosporascus.</title>
        <authorList>
            <person name="Robinson A.J."/>
            <person name="Natvig D.O."/>
        </authorList>
    </citation>
    <scope>NUCLEOTIDE SEQUENCE [LARGE SCALE GENOMIC DNA]</scope>
    <source>
        <strain evidence="2 3">CBS 609.92</strain>
    </source>
</reference>
<evidence type="ECO:0000313" key="3">
    <source>
        <dbReference type="Proteomes" id="UP000294003"/>
    </source>
</evidence>
<evidence type="ECO:0000256" key="1">
    <source>
        <dbReference type="SAM" id="MobiDB-lite"/>
    </source>
</evidence>
<dbReference type="EMBL" id="QJNS01000084">
    <property type="protein sequence ID" value="RYO88623.1"/>
    <property type="molecule type" value="Genomic_DNA"/>
</dbReference>